<dbReference type="InterPro" id="IPR012902">
    <property type="entry name" value="N_methyl_site"/>
</dbReference>
<proteinExistence type="predicted"/>
<sequence>MPGIIKPQSGFTLVELVVTILLIAILSVTVLPRLLSSTSVSSFTLRDEVIGELRKAQLMALNNADRCYRFNATTSGYQIVHYNGRSGDLCSGTVERTDALQDLPRGTSLTLTPNASQTFFLDFNRLGQAFWGAGSVCAGNCLQITADDTTSIAIEAQGYIHEGS</sequence>
<dbReference type="SUPFAM" id="SSF54523">
    <property type="entry name" value="Pili subunits"/>
    <property type="match status" value="1"/>
</dbReference>
<dbReference type="PROSITE" id="PS00409">
    <property type="entry name" value="PROKAR_NTER_METHYL"/>
    <property type="match status" value="1"/>
</dbReference>
<protein>
    <submittedName>
        <fullName evidence="2">Type II secretion system GspH family protein</fullName>
    </submittedName>
</protein>
<evidence type="ECO:0000256" key="1">
    <source>
        <dbReference type="SAM" id="Phobius"/>
    </source>
</evidence>
<name>A0ABT0N1F0_9GAMM</name>
<dbReference type="EMBL" id="JAKIKT010000001">
    <property type="protein sequence ID" value="MCL2912251.1"/>
    <property type="molecule type" value="Genomic_DNA"/>
</dbReference>
<feature type="transmembrane region" description="Helical" evidence="1">
    <location>
        <begin position="12"/>
        <end position="35"/>
    </location>
</feature>
<reference evidence="2 3" key="1">
    <citation type="submission" date="2022-01" db="EMBL/GenBank/DDBJ databases">
        <title>Whole genome-based taxonomy of the Shewanellaceae.</title>
        <authorList>
            <person name="Martin-Rodriguez A.J."/>
        </authorList>
    </citation>
    <scope>NUCLEOTIDE SEQUENCE [LARGE SCALE GENOMIC DNA]</scope>
    <source>
        <strain evidence="2 3">DSM 21332</strain>
    </source>
</reference>
<dbReference type="Gene3D" id="3.30.700.10">
    <property type="entry name" value="Glycoprotein, Type 4 Pilin"/>
    <property type="match status" value="1"/>
</dbReference>
<keyword evidence="3" id="KW-1185">Reference proteome</keyword>
<dbReference type="Proteomes" id="UP001202831">
    <property type="component" value="Unassembled WGS sequence"/>
</dbReference>
<dbReference type="NCBIfam" id="TIGR02532">
    <property type="entry name" value="IV_pilin_GFxxxE"/>
    <property type="match status" value="1"/>
</dbReference>
<keyword evidence="1" id="KW-0812">Transmembrane</keyword>
<evidence type="ECO:0000313" key="2">
    <source>
        <dbReference type="EMBL" id="MCL2912251.1"/>
    </source>
</evidence>
<comment type="caution">
    <text evidence="2">The sequence shown here is derived from an EMBL/GenBank/DDBJ whole genome shotgun (WGS) entry which is preliminary data.</text>
</comment>
<organism evidence="2 3">
    <name type="scientific">Shewanella corallii</name>
    <dbReference type="NCBI Taxonomy" id="560080"/>
    <lineage>
        <taxon>Bacteria</taxon>
        <taxon>Pseudomonadati</taxon>
        <taxon>Pseudomonadota</taxon>
        <taxon>Gammaproteobacteria</taxon>
        <taxon>Alteromonadales</taxon>
        <taxon>Shewanellaceae</taxon>
        <taxon>Shewanella</taxon>
    </lineage>
</organism>
<dbReference type="Pfam" id="PF07963">
    <property type="entry name" value="N_methyl"/>
    <property type="match status" value="1"/>
</dbReference>
<dbReference type="RefSeq" id="WP_249247038.1">
    <property type="nucleotide sequence ID" value="NZ_JAKIKT010000001.1"/>
</dbReference>
<dbReference type="InterPro" id="IPR045584">
    <property type="entry name" value="Pilin-like"/>
</dbReference>
<keyword evidence="1" id="KW-1133">Transmembrane helix</keyword>
<evidence type="ECO:0000313" key="3">
    <source>
        <dbReference type="Proteomes" id="UP001202831"/>
    </source>
</evidence>
<keyword evidence="1" id="KW-0472">Membrane</keyword>
<accession>A0ABT0N1F0</accession>
<gene>
    <name evidence="2" type="ORF">L2725_00395</name>
</gene>